<evidence type="ECO:0000256" key="1">
    <source>
        <dbReference type="SAM" id="Phobius"/>
    </source>
</evidence>
<dbReference type="OrthoDB" id="267284at2759"/>
<keyword evidence="3" id="KW-1185">Reference proteome</keyword>
<keyword evidence="1" id="KW-0472">Membrane</keyword>
<evidence type="ECO:0000313" key="2">
    <source>
        <dbReference type="EMBL" id="KAG9339191.1"/>
    </source>
</evidence>
<name>A0A8T2NJP1_9TELE</name>
<reference evidence="2" key="1">
    <citation type="thesis" date="2021" institute="BYU ScholarsArchive" country="Provo, UT, USA">
        <title>Applications of and Algorithms for Genome Assembly and Genomic Analyses with an Emphasis on Marine Teleosts.</title>
        <authorList>
            <person name="Pickett B.D."/>
        </authorList>
    </citation>
    <scope>NUCLEOTIDE SEQUENCE</scope>
    <source>
        <strain evidence="2">HI-2016</strain>
    </source>
</reference>
<comment type="caution">
    <text evidence="2">The sequence shown here is derived from an EMBL/GenBank/DDBJ whole genome shotgun (WGS) entry which is preliminary data.</text>
</comment>
<dbReference type="PANTHER" id="PTHR20921:SF0">
    <property type="entry name" value="TRANSMEMBRANE PROTEIN 222"/>
    <property type="match status" value="1"/>
</dbReference>
<dbReference type="InterPro" id="IPR008496">
    <property type="entry name" value="TMEM222/RTE1"/>
</dbReference>
<dbReference type="AlphaFoldDB" id="A0A8T2NJP1"/>
<sequence length="176" mass="19786">MESILMERGGKEDNMAFGKPTRYWQLDVKKVCAITWDIAVHEASEEYKQRMHNLCCDNCHSFVALALNLMRYDNCTSWNMINLCLLSFIHGKHVSCVGFLKTWLPFLLLIGVILAISLGLNLRLLLLHLSGYHLPAINPGTLFIQGGALRELNLSRGLWDPPASTDLAHSLNHSAL</sequence>
<dbReference type="Proteomes" id="UP000824540">
    <property type="component" value="Unassembled WGS sequence"/>
</dbReference>
<gene>
    <name evidence="2" type="ORF">JZ751_024049</name>
</gene>
<accession>A0A8T2NJP1</accession>
<keyword evidence="1" id="KW-1133">Transmembrane helix</keyword>
<organism evidence="2 3">
    <name type="scientific">Albula glossodonta</name>
    <name type="common">roundjaw bonefish</name>
    <dbReference type="NCBI Taxonomy" id="121402"/>
    <lineage>
        <taxon>Eukaryota</taxon>
        <taxon>Metazoa</taxon>
        <taxon>Chordata</taxon>
        <taxon>Craniata</taxon>
        <taxon>Vertebrata</taxon>
        <taxon>Euteleostomi</taxon>
        <taxon>Actinopterygii</taxon>
        <taxon>Neopterygii</taxon>
        <taxon>Teleostei</taxon>
        <taxon>Albuliformes</taxon>
        <taxon>Albulidae</taxon>
        <taxon>Albula</taxon>
    </lineage>
</organism>
<protein>
    <recommendedName>
        <fullName evidence="4">Transmembrane protein 222</fullName>
    </recommendedName>
</protein>
<dbReference type="EMBL" id="JAFBMS010000057">
    <property type="protein sequence ID" value="KAG9339191.1"/>
    <property type="molecule type" value="Genomic_DNA"/>
</dbReference>
<dbReference type="PANTHER" id="PTHR20921">
    <property type="entry name" value="TRANSMEMBRANE PROTEIN 222"/>
    <property type="match status" value="1"/>
</dbReference>
<feature type="non-terminal residue" evidence="2">
    <location>
        <position position="176"/>
    </location>
</feature>
<evidence type="ECO:0008006" key="4">
    <source>
        <dbReference type="Google" id="ProtNLM"/>
    </source>
</evidence>
<dbReference type="Pfam" id="PF05608">
    <property type="entry name" value="RTE1"/>
    <property type="match status" value="1"/>
</dbReference>
<keyword evidence="1" id="KW-0812">Transmembrane</keyword>
<evidence type="ECO:0000313" key="3">
    <source>
        <dbReference type="Proteomes" id="UP000824540"/>
    </source>
</evidence>
<proteinExistence type="predicted"/>
<feature type="transmembrane region" description="Helical" evidence="1">
    <location>
        <begin position="106"/>
        <end position="126"/>
    </location>
</feature>